<evidence type="ECO:0000256" key="1">
    <source>
        <dbReference type="ARBA" id="ARBA00004123"/>
    </source>
</evidence>
<dbReference type="GO" id="GO:0010112">
    <property type="term" value="P:regulation of systemic acquired resistance"/>
    <property type="evidence" value="ECO:0007669"/>
    <property type="project" value="InterPro"/>
</dbReference>
<evidence type="ECO:0000313" key="6">
    <source>
        <dbReference type="Proteomes" id="UP000036987"/>
    </source>
</evidence>
<dbReference type="PANTHER" id="PTHR33669">
    <property type="entry name" value="PROTEIN NEGATIVE REGULATOR OF RESISTANCE"/>
    <property type="match status" value="1"/>
</dbReference>
<dbReference type="Proteomes" id="UP000036987">
    <property type="component" value="Unassembled WGS sequence"/>
</dbReference>
<protein>
    <submittedName>
        <fullName evidence="5">Uncharacterized protein</fullName>
    </submittedName>
</protein>
<comment type="subcellular location">
    <subcellularLocation>
        <location evidence="1">Nucleus</location>
    </subcellularLocation>
</comment>
<evidence type="ECO:0000256" key="4">
    <source>
        <dbReference type="SAM" id="MobiDB-lite"/>
    </source>
</evidence>
<evidence type="ECO:0000313" key="5">
    <source>
        <dbReference type="EMBL" id="KMZ59029.1"/>
    </source>
</evidence>
<feature type="compositionally biased region" description="Basic and acidic residues" evidence="4">
    <location>
        <begin position="77"/>
        <end position="95"/>
    </location>
</feature>
<dbReference type="AlphaFoldDB" id="A0A0K9NQG8"/>
<dbReference type="GO" id="GO:0005634">
    <property type="term" value="C:nucleus"/>
    <property type="evidence" value="ECO:0007669"/>
    <property type="project" value="UniProtKB-SubCell"/>
</dbReference>
<organism evidence="5 6">
    <name type="scientific">Zostera marina</name>
    <name type="common">Eelgrass</name>
    <dbReference type="NCBI Taxonomy" id="29655"/>
    <lineage>
        <taxon>Eukaryota</taxon>
        <taxon>Viridiplantae</taxon>
        <taxon>Streptophyta</taxon>
        <taxon>Embryophyta</taxon>
        <taxon>Tracheophyta</taxon>
        <taxon>Spermatophyta</taxon>
        <taxon>Magnoliopsida</taxon>
        <taxon>Liliopsida</taxon>
        <taxon>Zosteraceae</taxon>
        <taxon>Zostera</taxon>
    </lineage>
</organism>
<dbReference type="InterPro" id="IPR031425">
    <property type="entry name" value="NPR1/NH1-interacting"/>
</dbReference>
<reference evidence="6" key="1">
    <citation type="journal article" date="2016" name="Nature">
        <title>The genome of the seagrass Zostera marina reveals angiosperm adaptation to the sea.</title>
        <authorList>
            <person name="Olsen J.L."/>
            <person name="Rouze P."/>
            <person name="Verhelst B."/>
            <person name="Lin Y.-C."/>
            <person name="Bayer T."/>
            <person name="Collen J."/>
            <person name="Dattolo E."/>
            <person name="De Paoli E."/>
            <person name="Dittami S."/>
            <person name="Maumus F."/>
            <person name="Michel G."/>
            <person name="Kersting A."/>
            <person name="Lauritano C."/>
            <person name="Lohaus R."/>
            <person name="Toepel M."/>
            <person name="Tonon T."/>
            <person name="Vanneste K."/>
            <person name="Amirebrahimi M."/>
            <person name="Brakel J."/>
            <person name="Bostroem C."/>
            <person name="Chovatia M."/>
            <person name="Grimwood J."/>
            <person name="Jenkins J.W."/>
            <person name="Jueterbock A."/>
            <person name="Mraz A."/>
            <person name="Stam W.T."/>
            <person name="Tice H."/>
            <person name="Bornberg-Bauer E."/>
            <person name="Green P.J."/>
            <person name="Pearson G.A."/>
            <person name="Procaccini G."/>
            <person name="Duarte C.M."/>
            <person name="Schmutz J."/>
            <person name="Reusch T.B.H."/>
            <person name="Van de Peer Y."/>
        </authorList>
    </citation>
    <scope>NUCLEOTIDE SEQUENCE [LARGE SCALE GENOMIC DNA]</scope>
    <source>
        <strain evidence="6">cv. Finnish</strain>
    </source>
</reference>
<name>A0A0K9NQG8_ZOSMR</name>
<sequence length="136" mass="16331">MKFCCSKHLMEQGMNGKEDVEKRKRFTEEEEKEVMEEEEEEEEEEERIKKFFDLLGRIREMKEIFQKRGSPDTTATTREDVQPWKPSFKMEDFKFEGNNNKRRKIEERKTGIEQEEEESGGDDRSVRESLNLNLGL</sequence>
<feature type="region of interest" description="Disordered" evidence="4">
    <location>
        <begin position="1"/>
        <end position="45"/>
    </location>
</feature>
<dbReference type="PANTHER" id="PTHR33669:SF14">
    <property type="entry name" value="NRR REPRESSOR HOMOLOG 3"/>
    <property type="match status" value="1"/>
</dbReference>
<proteinExistence type="inferred from homology"/>
<dbReference type="Pfam" id="PF15699">
    <property type="entry name" value="NPR1_interact"/>
    <property type="match status" value="1"/>
</dbReference>
<accession>A0A0K9NQG8</accession>
<keyword evidence="3" id="KW-0539">Nucleus</keyword>
<feature type="compositionally biased region" description="Acidic residues" evidence="4">
    <location>
        <begin position="28"/>
        <end position="45"/>
    </location>
</feature>
<keyword evidence="6" id="KW-1185">Reference proteome</keyword>
<comment type="caution">
    <text evidence="5">The sequence shown here is derived from an EMBL/GenBank/DDBJ whole genome shotgun (WGS) entry which is preliminary data.</text>
</comment>
<dbReference type="EMBL" id="LFYR01001823">
    <property type="protein sequence ID" value="KMZ59029.1"/>
    <property type="molecule type" value="Genomic_DNA"/>
</dbReference>
<evidence type="ECO:0000256" key="2">
    <source>
        <dbReference type="ARBA" id="ARBA00009937"/>
    </source>
</evidence>
<comment type="similarity">
    <text evidence="2">Belongs to the NPR1-interactor family.</text>
</comment>
<evidence type="ECO:0000256" key="3">
    <source>
        <dbReference type="ARBA" id="ARBA00023242"/>
    </source>
</evidence>
<gene>
    <name evidence="5" type="ORF">ZOSMA_70G00430</name>
</gene>
<feature type="region of interest" description="Disordered" evidence="4">
    <location>
        <begin position="65"/>
        <end position="136"/>
    </location>
</feature>